<keyword evidence="2" id="KW-1185">Reference proteome</keyword>
<reference evidence="1" key="1">
    <citation type="submission" date="2023-11" db="EMBL/GenBank/DDBJ databases">
        <title>Gracilibacillus pellucida a moderately halophilic bacterium isolated from saline soil in Xinjiang province.</title>
        <authorList>
            <person name="Zhang Z."/>
            <person name="Tan F."/>
            <person name="Wang Y."/>
            <person name="Xia M."/>
        </authorList>
    </citation>
    <scope>NUCLEOTIDE SEQUENCE</scope>
    <source>
        <strain evidence="1">S3-1-1</strain>
    </source>
</reference>
<dbReference type="Proteomes" id="UP001277972">
    <property type="component" value="Unassembled WGS sequence"/>
</dbReference>
<proteinExistence type="predicted"/>
<evidence type="ECO:0000313" key="1">
    <source>
        <dbReference type="EMBL" id="MDX8045982.1"/>
    </source>
</evidence>
<dbReference type="EMBL" id="JAWZSR010000004">
    <property type="protein sequence ID" value="MDX8045982.1"/>
    <property type="molecule type" value="Genomic_DNA"/>
</dbReference>
<protein>
    <submittedName>
        <fullName evidence="1">Uncharacterized protein</fullName>
    </submittedName>
</protein>
<sequence>MKVIIRAFSLGLLTASVIIGATYYLDKPEQETPTTSPSIDESIQTLQDNGYFVYDNDLEVKVDELEQEIESLQEVEDNREVTDENAAHEEVTIAIEEGMTMPDITDFLVDHQLISDTEQFVTYLESNDLTRYIQIGEFTLNSSMTIEEIASAITRQQTEE</sequence>
<gene>
    <name evidence="1" type="ORF">SH601_08270</name>
</gene>
<comment type="caution">
    <text evidence="1">The sequence shown here is derived from an EMBL/GenBank/DDBJ whole genome shotgun (WGS) entry which is preliminary data.</text>
</comment>
<name>A0ACC6M576_9BACI</name>
<organism evidence="1 2">
    <name type="scientific">Gracilibacillus pellucidus</name>
    <dbReference type="NCBI Taxonomy" id="3095368"/>
    <lineage>
        <taxon>Bacteria</taxon>
        <taxon>Bacillati</taxon>
        <taxon>Bacillota</taxon>
        <taxon>Bacilli</taxon>
        <taxon>Bacillales</taxon>
        <taxon>Bacillaceae</taxon>
        <taxon>Gracilibacillus</taxon>
    </lineage>
</organism>
<accession>A0ACC6M576</accession>
<evidence type="ECO:0000313" key="2">
    <source>
        <dbReference type="Proteomes" id="UP001277972"/>
    </source>
</evidence>